<evidence type="ECO:0008006" key="10">
    <source>
        <dbReference type="Google" id="ProtNLM"/>
    </source>
</evidence>
<keyword evidence="9" id="KW-1185">Reference proteome</keyword>
<feature type="transmembrane region" description="Helical" evidence="7">
    <location>
        <begin position="137"/>
        <end position="165"/>
    </location>
</feature>
<evidence type="ECO:0000256" key="2">
    <source>
        <dbReference type="ARBA" id="ARBA00005982"/>
    </source>
</evidence>
<feature type="transmembrane region" description="Helical" evidence="7">
    <location>
        <begin position="186"/>
        <end position="205"/>
    </location>
</feature>
<sequence length="578" mass="63416">MDDNMGAPSSQRETEQPSKPRKGGFRTMPFIIVNESFEKVASYGVIPNMIFYLMKGYHMQSANGASILFFWAAISNGLAIVGAFLSDAYLGRFRVITLGSFSSLVGMTLLWLTAVIPKLKPPSCSESSGACESATPAQLFVLLFSFGLISIGAGCIRPCSMAFGADQLGSKDKPISERTLQGFFHWYYVSASFSTVLALTAIVYIQDHLGWKVGFGVPAILMLFSALMFLLGSSLYVKVKAETSVFSAFILVFVAAFRKRNLPLSATNLEYHHGKDSSFTAPTDNLRCLNRACTISDSQKELNPDGSASNPWNLCTIEQVESLKALLRVIPMCSTGIIILLALNQYSIFSVLQASIMDRHLTPNFQIPAGSFSVFSVLALTIWIPIYDRLLVPLLAKLTGRPRGLGEKTRMGIGLLLSALAMAIAAIVENVRRRIAIDKGLADKPETVMDMSAMLLIPQFCLFGLAEAFNAIGQLEFYYSQLPNSMSSIALALFTLGVAVANLVGSLLVKIVDGVTKKRGKNSWLSSNLNEGRLDYYFWLITILCMVNFVYFLVCCWAYGPTEDGRAKMKEEEHVQNI</sequence>
<comment type="similarity">
    <text evidence="2">Belongs to the major facilitator superfamily. Proton-dependent oligopeptide transporter (POT/PTR) (TC 2.A.17) family.</text>
</comment>
<feature type="transmembrane region" description="Helical" evidence="7">
    <location>
        <begin position="411"/>
        <end position="428"/>
    </location>
</feature>
<keyword evidence="3 7" id="KW-0812">Transmembrane</keyword>
<dbReference type="PANTHER" id="PTHR11654">
    <property type="entry name" value="OLIGOPEPTIDE TRANSPORTER-RELATED"/>
    <property type="match status" value="1"/>
</dbReference>
<dbReference type="Proteomes" id="UP000327013">
    <property type="component" value="Chromosome 1"/>
</dbReference>
<dbReference type="OrthoDB" id="8904098at2759"/>
<feature type="transmembrane region" description="Helical" evidence="7">
    <location>
        <begin position="325"/>
        <end position="344"/>
    </location>
</feature>
<dbReference type="GO" id="GO:0016020">
    <property type="term" value="C:membrane"/>
    <property type="evidence" value="ECO:0007669"/>
    <property type="project" value="UniProtKB-SubCell"/>
</dbReference>
<proteinExistence type="inferred from homology"/>
<feature type="transmembrane region" description="Helical" evidence="7">
    <location>
        <begin position="239"/>
        <end position="257"/>
    </location>
</feature>
<evidence type="ECO:0000256" key="4">
    <source>
        <dbReference type="ARBA" id="ARBA00022989"/>
    </source>
</evidence>
<evidence type="ECO:0000256" key="6">
    <source>
        <dbReference type="SAM" id="MobiDB-lite"/>
    </source>
</evidence>
<accession>A0A5N6QHC9</accession>
<feature type="transmembrane region" description="Helical" evidence="7">
    <location>
        <begin position="489"/>
        <end position="515"/>
    </location>
</feature>
<protein>
    <recommendedName>
        <fullName evidence="10">Major facilitator superfamily (MFS) profile domain-containing protein</fullName>
    </recommendedName>
</protein>
<name>A0A5N6QHC9_9ROSI</name>
<feature type="transmembrane region" description="Helical" evidence="7">
    <location>
        <begin position="97"/>
        <end position="117"/>
    </location>
</feature>
<feature type="transmembrane region" description="Helical" evidence="7">
    <location>
        <begin position="211"/>
        <end position="232"/>
    </location>
</feature>
<dbReference type="Pfam" id="PF00854">
    <property type="entry name" value="PTR2"/>
    <property type="match status" value="1"/>
</dbReference>
<feature type="transmembrane region" description="Helical" evidence="7">
    <location>
        <begin position="64"/>
        <end position="85"/>
    </location>
</feature>
<evidence type="ECO:0000256" key="7">
    <source>
        <dbReference type="SAM" id="Phobius"/>
    </source>
</evidence>
<evidence type="ECO:0000313" key="9">
    <source>
        <dbReference type="Proteomes" id="UP000327013"/>
    </source>
</evidence>
<dbReference type="Gene3D" id="1.20.1250.20">
    <property type="entry name" value="MFS general substrate transporter like domains"/>
    <property type="match status" value="1"/>
</dbReference>
<evidence type="ECO:0000256" key="1">
    <source>
        <dbReference type="ARBA" id="ARBA00004141"/>
    </source>
</evidence>
<gene>
    <name evidence="8" type="ORF">FH972_003229</name>
</gene>
<feature type="region of interest" description="Disordered" evidence="6">
    <location>
        <begin position="1"/>
        <end position="23"/>
    </location>
</feature>
<organism evidence="8 9">
    <name type="scientific">Carpinus fangiana</name>
    <dbReference type="NCBI Taxonomy" id="176857"/>
    <lineage>
        <taxon>Eukaryota</taxon>
        <taxon>Viridiplantae</taxon>
        <taxon>Streptophyta</taxon>
        <taxon>Embryophyta</taxon>
        <taxon>Tracheophyta</taxon>
        <taxon>Spermatophyta</taxon>
        <taxon>Magnoliopsida</taxon>
        <taxon>eudicotyledons</taxon>
        <taxon>Gunneridae</taxon>
        <taxon>Pentapetalae</taxon>
        <taxon>rosids</taxon>
        <taxon>fabids</taxon>
        <taxon>Fagales</taxon>
        <taxon>Betulaceae</taxon>
        <taxon>Carpinus</taxon>
    </lineage>
</organism>
<evidence type="ECO:0000256" key="5">
    <source>
        <dbReference type="ARBA" id="ARBA00023136"/>
    </source>
</evidence>
<feature type="transmembrane region" description="Helical" evidence="7">
    <location>
        <begin position="448"/>
        <end position="469"/>
    </location>
</feature>
<dbReference type="CDD" id="cd17416">
    <property type="entry name" value="MFS_NPF1_2"/>
    <property type="match status" value="1"/>
</dbReference>
<keyword evidence="5 7" id="KW-0472">Membrane</keyword>
<dbReference type="InterPro" id="IPR036259">
    <property type="entry name" value="MFS_trans_sf"/>
</dbReference>
<reference evidence="8 9" key="1">
    <citation type="submission" date="2019-06" db="EMBL/GenBank/DDBJ databases">
        <title>A chromosomal-level reference genome of Carpinus fangiana (Coryloideae, Betulaceae).</title>
        <authorList>
            <person name="Yang X."/>
            <person name="Wang Z."/>
            <person name="Zhang L."/>
            <person name="Hao G."/>
            <person name="Liu J."/>
            <person name="Yang Y."/>
        </authorList>
    </citation>
    <scope>NUCLEOTIDE SEQUENCE [LARGE SCALE GENOMIC DNA]</scope>
    <source>
        <strain evidence="8">Cfa_2016G</strain>
        <tissue evidence="8">Leaf</tissue>
    </source>
</reference>
<keyword evidence="4 7" id="KW-1133">Transmembrane helix</keyword>
<evidence type="ECO:0000256" key="3">
    <source>
        <dbReference type="ARBA" id="ARBA00022692"/>
    </source>
</evidence>
<dbReference type="AlphaFoldDB" id="A0A5N6QHC9"/>
<feature type="transmembrane region" description="Helical" evidence="7">
    <location>
        <begin position="365"/>
        <end position="386"/>
    </location>
</feature>
<evidence type="ECO:0000313" key="8">
    <source>
        <dbReference type="EMBL" id="KAE7998716.1"/>
    </source>
</evidence>
<dbReference type="InterPro" id="IPR000109">
    <property type="entry name" value="POT_fam"/>
</dbReference>
<dbReference type="EMBL" id="CM017321">
    <property type="protein sequence ID" value="KAE7998716.1"/>
    <property type="molecule type" value="Genomic_DNA"/>
</dbReference>
<comment type="subcellular location">
    <subcellularLocation>
        <location evidence="1">Membrane</location>
        <topology evidence="1">Multi-pass membrane protein</topology>
    </subcellularLocation>
</comment>
<dbReference type="SUPFAM" id="SSF103473">
    <property type="entry name" value="MFS general substrate transporter"/>
    <property type="match status" value="1"/>
</dbReference>
<feature type="transmembrane region" description="Helical" evidence="7">
    <location>
        <begin position="536"/>
        <end position="560"/>
    </location>
</feature>
<dbReference type="GO" id="GO:0022857">
    <property type="term" value="F:transmembrane transporter activity"/>
    <property type="evidence" value="ECO:0007669"/>
    <property type="project" value="InterPro"/>
</dbReference>